<dbReference type="InterPro" id="IPR007214">
    <property type="entry name" value="YbaK/aa-tRNA-synth-assoc-dom"/>
</dbReference>
<feature type="domain" description="YbaK/aminoacyl-tRNA synthetase-associated" evidence="1">
    <location>
        <begin position="199"/>
        <end position="320"/>
    </location>
</feature>
<reference evidence="2 3" key="1">
    <citation type="submission" date="2024-04" db="EMBL/GenBank/DDBJ databases">
        <title>Tritrichomonas musculus Genome.</title>
        <authorList>
            <person name="Alves-Ferreira E."/>
            <person name="Grigg M."/>
            <person name="Lorenzi H."/>
            <person name="Galac M."/>
        </authorList>
    </citation>
    <scope>NUCLEOTIDE SEQUENCE [LARGE SCALE GENOMIC DNA]</scope>
    <source>
        <strain evidence="2 3">EAF2021</strain>
    </source>
</reference>
<name>A0ABR2KX14_9EUKA</name>
<dbReference type="EMBL" id="JAPFFF010000003">
    <property type="protein sequence ID" value="KAK8894515.1"/>
    <property type="molecule type" value="Genomic_DNA"/>
</dbReference>
<dbReference type="Proteomes" id="UP001470230">
    <property type="component" value="Unassembled WGS sequence"/>
</dbReference>
<evidence type="ECO:0000259" key="1">
    <source>
        <dbReference type="Pfam" id="PF04073"/>
    </source>
</evidence>
<protein>
    <recommendedName>
        <fullName evidence="1">YbaK/aminoacyl-tRNA synthetase-associated domain-containing protein</fullName>
    </recommendedName>
</protein>
<proteinExistence type="predicted"/>
<dbReference type="Gene3D" id="3.90.960.10">
    <property type="entry name" value="YbaK/aminoacyl-tRNA synthetase-associated domain"/>
    <property type="match status" value="1"/>
</dbReference>
<evidence type="ECO:0000313" key="2">
    <source>
        <dbReference type="EMBL" id="KAK8894515.1"/>
    </source>
</evidence>
<evidence type="ECO:0000313" key="3">
    <source>
        <dbReference type="Proteomes" id="UP001470230"/>
    </source>
</evidence>
<gene>
    <name evidence="2" type="ORF">M9Y10_022949</name>
</gene>
<dbReference type="Pfam" id="PF04073">
    <property type="entry name" value="tRNA_edit"/>
    <property type="match status" value="1"/>
</dbReference>
<comment type="caution">
    <text evidence="2">The sequence shown here is derived from an EMBL/GenBank/DDBJ whole genome shotgun (WGS) entry which is preliminary data.</text>
</comment>
<sequence>MNFEKEVCKQSAEQPAYIKSEHMLRMMRASMLRYDRALNEAHFFPIFFAEANEIINKIDKFMGETLATPQQCFIQSKSDTEISQYLSGLIRTVRSLPIVIKNVPHVSSTLRPTILPCKSSYDLVYHYFSDKNLDSVEQFSQKLAEALNSPNLKVYPTSSGAVIVDTSVKKETVIQKRCEYVPYDKSLDSSIPPLQEIETPNIGTIDQLEQFTGKSKLDLVKAVMYSVDGKLVFANIRGDLEVSEDKLRHFLGNADYDPNVKIGLAPVELLELHGLVPGFSGLVGVKRPAECVLLVDDSVKTVSSGVTGADKKDYHFINFNVARDTKSIEKHIRWSDVAENPETIQGAIVAEIDDCKDFYPEMLGLNNKPTKAPLYKVTIRILDYIAATLGVTRKLKGAYVINVGKDETKLNLTLNELKKICPVECIIVDNRAKPNFGGKMQIAELALMQNVIVVSNKLDAETVSVNDKPVKIAELGTVFN</sequence>
<organism evidence="2 3">
    <name type="scientific">Tritrichomonas musculus</name>
    <dbReference type="NCBI Taxonomy" id="1915356"/>
    <lineage>
        <taxon>Eukaryota</taxon>
        <taxon>Metamonada</taxon>
        <taxon>Parabasalia</taxon>
        <taxon>Tritrichomonadida</taxon>
        <taxon>Tritrichomonadidae</taxon>
        <taxon>Tritrichomonas</taxon>
    </lineage>
</organism>
<keyword evidence="3" id="KW-1185">Reference proteome</keyword>
<accession>A0ABR2KX14</accession>
<dbReference type="SUPFAM" id="SSF55826">
    <property type="entry name" value="YbaK/ProRS associated domain"/>
    <property type="match status" value="1"/>
</dbReference>
<dbReference type="InterPro" id="IPR036754">
    <property type="entry name" value="YbaK/aa-tRNA-synt-asso_dom_sf"/>
</dbReference>